<organism evidence="2 3">
    <name type="scientific">Halapricum salinum</name>
    <dbReference type="NCBI Taxonomy" id="1457250"/>
    <lineage>
        <taxon>Archaea</taxon>
        <taxon>Methanobacteriati</taxon>
        <taxon>Methanobacteriota</taxon>
        <taxon>Stenosarchaea group</taxon>
        <taxon>Halobacteria</taxon>
        <taxon>Halobacteriales</taxon>
        <taxon>Haloarculaceae</taxon>
        <taxon>Halapricum</taxon>
    </lineage>
</organism>
<dbReference type="EMBL" id="CP031310">
    <property type="protein sequence ID" value="QCC51537.1"/>
    <property type="molecule type" value="Genomic_DNA"/>
</dbReference>
<feature type="transmembrane region" description="Helical" evidence="1">
    <location>
        <begin position="15"/>
        <end position="36"/>
    </location>
</feature>
<keyword evidence="3" id="KW-1185">Reference proteome</keyword>
<keyword evidence="1" id="KW-0472">Membrane</keyword>
<reference evidence="2 3" key="1">
    <citation type="journal article" date="2019" name="Nat. Commun.">
        <title>A new type of DNA phosphorothioation-based antiviral system in archaea.</title>
        <authorList>
            <person name="Xiong L."/>
            <person name="Liu S."/>
            <person name="Chen S."/>
            <person name="Xiao Y."/>
            <person name="Zhu B."/>
            <person name="Gao Y."/>
            <person name="Zhang Y."/>
            <person name="Chen B."/>
            <person name="Luo J."/>
            <person name="Deng Z."/>
            <person name="Chen X."/>
            <person name="Wang L."/>
            <person name="Chen S."/>
        </authorList>
    </citation>
    <scope>NUCLEOTIDE SEQUENCE [LARGE SCALE GENOMIC DNA]</scope>
    <source>
        <strain evidence="2 3">CBA1105</strain>
    </source>
</reference>
<dbReference type="RefSeq" id="WP_049994852.1">
    <property type="nucleotide sequence ID" value="NZ_CP031310.1"/>
</dbReference>
<evidence type="ECO:0000313" key="2">
    <source>
        <dbReference type="EMBL" id="QCC51537.1"/>
    </source>
</evidence>
<evidence type="ECO:0000313" key="3">
    <source>
        <dbReference type="Proteomes" id="UP000296706"/>
    </source>
</evidence>
<gene>
    <name evidence="2" type="ORF">DV733_09905</name>
</gene>
<dbReference type="STRING" id="1457250.GCA_000755225_00918"/>
<dbReference type="GeneID" id="39848179"/>
<evidence type="ECO:0008006" key="4">
    <source>
        <dbReference type="Google" id="ProtNLM"/>
    </source>
</evidence>
<evidence type="ECO:0000256" key="1">
    <source>
        <dbReference type="SAM" id="Phobius"/>
    </source>
</evidence>
<dbReference type="KEGG" id="hsn:DV733_09905"/>
<dbReference type="AlphaFoldDB" id="A0A4D6HFK1"/>
<dbReference type="OrthoDB" id="270498at2157"/>
<name>A0A4D6HFK1_9EURY</name>
<keyword evidence="1" id="KW-0812">Transmembrane</keyword>
<sequence>MAENPIEQGLLTRTIFGLVIIFLISLGGGTVATVFLEWDVPYGAWIGVVVGGGLVLIAFVILYNRYDAQFESQ</sequence>
<dbReference type="Proteomes" id="UP000296706">
    <property type="component" value="Chromosome"/>
</dbReference>
<keyword evidence="1" id="KW-1133">Transmembrane helix</keyword>
<protein>
    <recommendedName>
        <fullName evidence="4">Major facilitator superfamily (MFS) profile domain-containing protein</fullName>
    </recommendedName>
</protein>
<accession>A0A4D6HFK1</accession>
<proteinExistence type="predicted"/>
<feature type="transmembrane region" description="Helical" evidence="1">
    <location>
        <begin position="42"/>
        <end position="63"/>
    </location>
</feature>